<evidence type="ECO:0000256" key="1">
    <source>
        <dbReference type="SAM" id="MobiDB-lite"/>
    </source>
</evidence>
<dbReference type="EMBL" id="BAABEP010000073">
    <property type="protein sequence ID" value="GAA3757446.1"/>
    <property type="molecule type" value="Genomic_DNA"/>
</dbReference>
<gene>
    <name evidence="2" type="ORF">GCM10023082_60440</name>
</gene>
<dbReference type="Proteomes" id="UP001499884">
    <property type="component" value="Unassembled WGS sequence"/>
</dbReference>
<sequence>MRAVLAAAGGRGAPTLLTAAVCAHYLGTDRPPADLRDRLVRAVHARPVLDLAGLDLAGLGPAVADTAARGDPAARTILATAAERLTATLAPWPRRPASPSSPPAASSAPGRAPDRPGHPACPFGPALHPVRDGLPGATALAGALL</sequence>
<dbReference type="InterPro" id="IPR043129">
    <property type="entry name" value="ATPase_NBD"/>
</dbReference>
<evidence type="ECO:0000313" key="2">
    <source>
        <dbReference type="EMBL" id="GAA3757446.1"/>
    </source>
</evidence>
<keyword evidence="3" id="KW-1185">Reference proteome</keyword>
<reference evidence="3" key="1">
    <citation type="journal article" date="2019" name="Int. J. Syst. Evol. Microbiol.">
        <title>The Global Catalogue of Microorganisms (GCM) 10K type strain sequencing project: providing services to taxonomists for standard genome sequencing and annotation.</title>
        <authorList>
            <consortium name="The Broad Institute Genomics Platform"/>
            <consortium name="The Broad Institute Genome Sequencing Center for Infectious Disease"/>
            <person name="Wu L."/>
            <person name="Ma J."/>
        </authorList>
    </citation>
    <scope>NUCLEOTIDE SEQUENCE [LARGE SCALE GENOMIC DNA]</scope>
    <source>
        <strain evidence="3">JCM 30846</strain>
    </source>
</reference>
<organism evidence="2 3">
    <name type="scientific">Streptomyces tremellae</name>
    <dbReference type="NCBI Taxonomy" id="1124239"/>
    <lineage>
        <taxon>Bacteria</taxon>
        <taxon>Bacillati</taxon>
        <taxon>Actinomycetota</taxon>
        <taxon>Actinomycetes</taxon>
        <taxon>Kitasatosporales</taxon>
        <taxon>Streptomycetaceae</taxon>
        <taxon>Streptomyces</taxon>
    </lineage>
</organism>
<proteinExistence type="predicted"/>
<evidence type="ECO:0000313" key="3">
    <source>
        <dbReference type="Proteomes" id="UP001499884"/>
    </source>
</evidence>
<dbReference type="SUPFAM" id="SSF53067">
    <property type="entry name" value="Actin-like ATPase domain"/>
    <property type="match status" value="1"/>
</dbReference>
<protein>
    <submittedName>
        <fullName evidence="2">Uncharacterized protein</fullName>
    </submittedName>
</protein>
<name>A0ABP7G8L0_9ACTN</name>
<feature type="region of interest" description="Disordered" evidence="1">
    <location>
        <begin position="88"/>
        <end position="127"/>
    </location>
</feature>
<accession>A0ABP7G8L0</accession>
<feature type="compositionally biased region" description="Pro residues" evidence="1">
    <location>
        <begin position="93"/>
        <end position="102"/>
    </location>
</feature>
<dbReference type="Gene3D" id="3.30.420.40">
    <property type="match status" value="1"/>
</dbReference>
<comment type="caution">
    <text evidence="2">The sequence shown here is derived from an EMBL/GenBank/DDBJ whole genome shotgun (WGS) entry which is preliminary data.</text>
</comment>